<protein>
    <submittedName>
        <fullName evidence="1">Uncharacterized protein</fullName>
    </submittedName>
</protein>
<dbReference type="EMBL" id="CM047745">
    <property type="protein sequence ID" value="KAJ0025666.1"/>
    <property type="molecule type" value="Genomic_DNA"/>
</dbReference>
<proteinExistence type="predicted"/>
<comment type="caution">
    <text evidence="1">The sequence shown here is derived from an EMBL/GenBank/DDBJ whole genome shotgun (WGS) entry which is preliminary data.</text>
</comment>
<sequence>MDGLKVSDANLVVYVHPSKGNRVSQAIRRELSSLLFKFSEIFEGVVLAYDVNILDENAKILSGIHPYFGVRLKAKLLLFSPKPNMLLEGKVVKLTQESIHVIVLGFSSAIIIDKDIRDEFYYKIKHGEEVFASRSQKRHVIKVGTMIRFLVKSFNEEILHIFGSLGPAHTGSIRWLDKKSEDVSVDRSTRKRREGLREPELLDNGTIGDGGSSLSNDRRMKKSKKHRSAEDH</sequence>
<gene>
    <name evidence="1" type="ORF">Pint_09122</name>
</gene>
<keyword evidence="2" id="KW-1185">Reference proteome</keyword>
<dbReference type="Proteomes" id="UP001163603">
    <property type="component" value="Chromosome 10"/>
</dbReference>
<evidence type="ECO:0000313" key="1">
    <source>
        <dbReference type="EMBL" id="KAJ0025666.1"/>
    </source>
</evidence>
<organism evidence="1 2">
    <name type="scientific">Pistacia integerrima</name>
    <dbReference type="NCBI Taxonomy" id="434235"/>
    <lineage>
        <taxon>Eukaryota</taxon>
        <taxon>Viridiplantae</taxon>
        <taxon>Streptophyta</taxon>
        <taxon>Embryophyta</taxon>
        <taxon>Tracheophyta</taxon>
        <taxon>Spermatophyta</taxon>
        <taxon>Magnoliopsida</taxon>
        <taxon>eudicotyledons</taxon>
        <taxon>Gunneridae</taxon>
        <taxon>Pentapetalae</taxon>
        <taxon>rosids</taxon>
        <taxon>malvids</taxon>
        <taxon>Sapindales</taxon>
        <taxon>Anacardiaceae</taxon>
        <taxon>Pistacia</taxon>
    </lineage>
</organism>
<accession>A0ACC0XY98</accession>
<reference evidence="2" key="1">
    <citation type="journal article" date="2023" name="G3 (Bethesda)">
        <title>Genome assembly and association tests identify interacting loci associated with vigor, precocity, and sex in interspecific pistachio rootstocks.</title>
        <authorList>
            <person name="Palmer W."/>
            <person name="Jacygrad E."/>
            <person name="Sagayaradj S."/>
            <person name="Cavanaugh K."/>
            <person name="Han R."/>
            <person name="Bertier L."/>
            <person name="Beede B."/>
            <person name="Kafkas S."/>
            <person name="Golino D."/>
            <person name="Preece J."/>
            <person name="Michelmore R."/>
        </authorList>
    </citation>
    <scope>NUCLEOTIDE SEQUENCE [LARGE SCALE GENOMIC DNA]</scope>
</reference>
<name>A0ACC0XY98_9ROSI</name>
<evidence type="ECO:0000313" key="2">
    <source>
        <dbReference type="Proteomes" id="UP001163603"/>
    </source>
</evidence>